<evidence type="ECO:0000259" key="5">
    <source>
        <dbReference type="PROSITE" id="PS50893"/>
    </source>
</evidence>
<evidence type="ECO:0000313" key="7">
    <source>
        <dbReference type="Proteomes" id="UP001281203"/>
    </source>
</evidence>
<dbReference type="GO" id="GO:0005524">
    <property type="term" value="F:ATP binding"/>
    <property type="evidence" value="ECO:0007669"/>
    <property type="project" value="UniProtKB-KW"/>
</dbReference>
<dbReference type="Gene3D" id="3.40.50.300">
    <property type="entry name" value="P-loop containing nucleotide triphosphate hydrolases"/>
    <property type="match status" value="1"/>
</dbReference>
<dbReference type="Pfam" id="PF00005">
    <property type="entry name" value="ABC_tran"/>
    <property type="match status" value="1"/>
</dbReference>
<accession>A0ABU3X0S5</accession>
<reference evidence="6 7" key="1">
    <citation type="submission" date="2019-10" db="EMBL/GenBank/DDBJ databases">
        <title>Isolation and characterization of Methanoculleus sp. Wushi-C6 from a hot spring well.</title>
        <authorList>
            <person name="Chen S.-C."/>
            <person name="Lan Z.-H."/>
            <person name="You Y.-T."/>
            <person name="Lai M.-C."/>
        </authorList>
    </citation>
    <scope>NUCLEOTIDE SEQUENCE [LARGE SCALE GENOMIC DNA]</scope>
    <source>
        <strain evidence="6 7">Wushi-C6</strain>
    </source>
</reference>
<evidence type="ECO:0000256" key="3">
    <source>
        <dbReference type="ARBA" id="ARBA00022741"/>
    </source>
</evidence>
<dbReference type="PROSITE" id="PS50893">
    <property type="entry name" value="ABC_TRANSPORTER_2"/>
    <property type="match status" value="1"/>
</dbReference>
<dbReference type="InterPro" id="IPR003439">
    <property type="entry name" value="ABC_transporter-like_ATP-bd"/>
</dbReference>
<keyword evidence="2" id="KW-0813">Transport</keyword>
<dbReference type="SUPFAM" id="SSF52540">
    <property type="entry name" value="P-loop containing nucleoside triphosphate hydrolases"/>
    <property type="match status" value="1"/>
</dbReference>
<sequence>MGDIIVARDLFKRFEDLTAVDRINFHVRKGEVFGFLGPNGAGKTTTMKMIQCISPKSSGTLQVFGLDTDTHPREIKNRLGVVPQETNLDPDFSAYRNLLVYARYFGIEKQEAERRAEELLTFMQLEEKRDVLIEKLSGGMKRRLIIARALINAPELLILDEPTIGLDPQARHLIWEKLRSLQAQGNTLVLTTHYLDEAERLCDRLVIMDHGKILVEGPPADLIREHAGGEVVEVERTEKVVARLNDLGVDYDPAGDQLQIFTDRPHDVARDLLEVCRHEAAVTVRPATLEDVFLRLTGRTLRE</sequence>
<protein>
    <submittedName>
        <fullName evidence="6">ABC transporter ATP-binding protein</fullName>
    </submittedName>
</protein>
<keyword evidence="7" id="KW-1185">Reference proteome</keyword>
<evidence type="ECO:0000256" key="2">
    <source>
        <dbReference type="ARBA" id="ARBA00022448"/>
    </source>
</evidence>
<comment type="similarity">
    <text evidence="1">Belongs to the ABC transporter superfamily.</text>
</comment>
<dbReference type="PROSITE" id="PS00211">
    <property type="entry name" value="ABC_TRANSPORTER_1"/>
    <property type="match status" value="1"/>
</dbReference>
<keyword evidence="4 6" id="KW-0067">ATP-binding</keyword>
<feature type="domain" description="ABC transporter" evidence="5">
    <location>
        <begin position="5"/>
        <end position="235"/>
    </location>
</feature>
<dbReference type="InterPro" id="IPR027417">
    <property type="entry name" value="P-loop_NTPase"/>
</dbReference>
<comment type="caution">
    <text evidence="6">The sequence shown here is derived from an EMBL/GenBank/DDBJ whole genome shotgun (WGS) entry which is preliminary data.</text>
</comment>
<name>A0ABU3X0S5_9EURY</name>
<dbReference type="RefSeq" id="WP_317065158.1">
    <property type="nucleotide sequence ID" value="NZ_WBKO01000001.1"/>
</dbReference>
<dbReference type="InterPro" id="IPR003593">
    <property type="entry name" value="AAA+_ATPase"/>
</dbReference>
<evidence type="ECO:0000256" key="4">
    <source>
        <dbReference type="ARBA" id="ARBA00022840"/>
    </source>
</evidence>
<dbReference type="SMART" id="SM00382">
    <property type="entry name" value="AAA"/>
    <property type="match status" value="1"/>
</dbReference>
<dbReference type="PANTHER" id="PTHR42711">
    <property type="entry name" value="ABC TRANSPORTER ATP-BINDING PROTEIN"/>
    <property type="match status" value="1"/>
</dbReference>
<dbReference type="EMBL" id="WBKO01000001">
    <property type="protein sequence ID" value="MDV2481627.1"/>
    <property type="molecule type" value="Genomic_DNA"/>
</dbReference>
<proteinExistence type="inferred from homology"/>
<evidence type="ECO:0000313" key="6">
    <source>
        <dbReference type="EMBL" id="MDV2481627.1"/>
    </source>
</evidence>
<gene>
    <name evidence="6" type="ORF">F8E02_06320</name>
</gene>
<evidence type="ECO:0000256" key="1">
    <source>
        <dbReference type="ARBA" id="ARBA00005417"/>
    </source>
</evidence>
<dbReference type="InterPro" id="IPR017871">
    <property type="entry name" value="ABC_transporter-like_CS"/>
</dbReference>
<dbReference type="PANTHER" id="PTHR42711:SF5">
    <property type="entry name" value="ABC TRANSPORTER ATP-BINDING PROTEIN NATA"/>
    <property type="match status" value="1"/>
</dbReference>
<keyword evidence="3" id="KW-0547">Nucleotide-binding</keyword>
<organism evidence="6 7">
    <name type="scientific">Methanoculleus caldifontis</name>
    <dbReference type="NCBI Taxonomy" id="2651577"/>
    <lineage>
        <taxon>Archaea</taxon>
        <taxon>Methanobacteriati</taxon>
        <taxon>Methanobacteriota</taxon>
        <taxon>Stenosarchaea group</taxon>
        <taxon>Methanomicrobia</taxon>
        <taxon>Methanomicrobiales</taxon>
        <taxon>Methanomicrobiaceae</taxon>
        <taxon>Methanoculleus</taxon>
    </lineage>
</organism>
<dbReference type="InterPro" id="IPR050763">
    <property type="entry name" value="ABC_transporter_ATP-binding"/>
</dbReference>
<dbReference type="Proteomes" id="UP001281203">
    <property type="component" value="Unassembled WGS sequence"/>
</dbReference>